<comment type="function">
    <text evidence="17">Catalyzes the dehydration of the S-form of NAD(P)HX at the expense of ADP, which is converted to AMP. Together with NAD(P)HX epimerase, which catalyzes the epimerization of the S- and R-forms, the enzyme allows the repair of both epimers of NAD(P)HX, a damaged form of NAD(P)H that is a result of enzymatic or heat-dependent hydration.</text>
</comment>
<keyword evidence="9 18" id="KW-0630">Potassium</keyword>
<comment type="function">
    <text evidence="14 19">Bifunctional enzyme that catalyzes the epimerization of the S- and R-forms of NAD(P)HX and the dehydration of the S-form of NAD(P)HX at the expense of ADP, which is converted to AMP. This allows the repair of both epimers of NAD(P)HX, a damaged form of NAD(P)H that is a result of enzymatic or heat-dependent hydration.</text>
</comment>
<evidence type="ECO:0000256" key="2">
    <source>
        <dbReference type="ARBA" id="ARBA00000909"/>
    </source>
</evidence>
<feature type="binding site" evidence="17">
    <location>
        <position position="449"/>
    </location>
    <ligand>
        <name>(6S)-NADPHX</name>
        <dbReference type="ChEBI" id="CHEBI:64076"/>
    </ligand>
</feature>
<dbReference type="RefSeq" id="WP_204466587.1">
    <property type="nucleotide sequence ID" value="NZ_JAFBCV010000007.1"/>
</dbReference>
<dbReference type="Pfam" id="PF03853">
    <property type="entry name" value="YjeF_N"/>
    <property type="match status" value="1"/>
</dbReference>
<evidence type="ECO:0000256" key="9">
    <source>
        <dbReference type="ARBA" id="ARBA00022958"/>
    </source>
</evidence>
<evidence type="ECO:0000313" key="22">
    <source>
        <dbReference type="EMBL" id="MBM7839316.1"/>
    </source>
</evidence>
<feature type="binding site" evidence="17">
    <location>
        <begin position="419"/>
        <end position="423"/>
    </location>
    <ligand>
        <name>AMP</name>
        <dbReference type="ChEBI" id="CHEBI:456215"/>
    </ligand>
</feature>
<dbReference type="EC" id="5.1.99.6" evidence="19"/>
<dbReference type="PANTHER" id="PTHR12592">
    <property type="entry name" value="ATP-DEPENDENT (S)-NAD(P)H-HYDRATE DEHYDRATASE FAMILY MEMBER"/>
    <property type="match status" value="1"/>
</dbReference>
<dbReference type="SUPFAM" id="SSF64153">
    <property type="entry name" value="YjeF N-terminal domain-like"/>
    <property type="match status" value="1"/>
</dbReference>
<comment type="similarity">
    <text evidence="3 19">In the N-terminal section; belongs to the NnrE/AIBP family.</text>
</comment>
<keyword evidence="6 17" id="KW-0547">Nucleotide-binding</keyword>
<feature type="binding site" evidence="17">
    <location>
        <position position="331"/>
    </location>
    <ligand>
        <name>(6S)-NADPHX</name>
        <dbReference type="ChEBI" id="CHEBI:64076"/>
    </ligand>
</feature>
<evidence type="ECO:0000256" key="19">
    <source>
        <dbReference type="PIRNR" id="PIRNR017184"/>
    </source>
</evidence>
<evidence type="ECO:0000256" key="16">
    <source>
        <dbReference type="ARBA" id="ARBA00049209"/>
    </source>
</evidence>
<dbReference type="Gene3D" id="3.40.50.10260">
    <property type="entry name" value="YjeF N-terminal domain"/>
    <property type="match status" value="1"/>
</dbReference>
<comment type="function">
    <text evidence="18">Catalyzes the epimerization of the S- and R-forms of NAD(P)HX, a damaged form of NAD(P)H that is a result of enzymatic or heat-dependent hydration. This is a prerequisite for the S-specific NAD(P)H-hydrate dehydratase to allow the repair of both epimers of NAD(P)HX.</text>
</comment>
<feature type="binding site" evidence="17">
    <location>
        <position position="448"/>
    </location>
    <ligand>
        <name>AMP</name>
        <dbReference type="ChEBI" id="CHEBI:456215"/>
    </ligand>
</feature>
<gene>
    <name evidence="18" type="primary">nnrE</name>
    <name evidence="17" type="synonym">nnrD</name>
    <name evidence="22" type="ORF">JOC54_002587</name>
</gene>
<feature type="binding site" evidence="18">
    <location>
        <position position="58"/>
    </location>
    <ligand>
        <name>K(+)</name>
        <dbReference type="ChEBI" id="CHEBI:29103"/>
    </ligand>
</feature>
<evidence type="ECO:0000256" key="17">
    <source>
        <dbReference type="HAMAP-Rule" id="MF_01965"/>
    </source>
</evidence>
<keyword evidence="12 17" id="KW-0456">Lyase</keyword>
<dbReference type="InterPro" id="IPR004443">
    <property type="entry name" value="YjeF_N_dom"/>
</dbReference>
<dbReference type="PANTHER" id="PTHR12592:SF0">
    <property type="entry name" value="ATP-DEPENDENT (S)-NAD(P)H-HYDRATE DEHYDRATASE"/>
    <property type="match status" value="1"/>
</dbReference>
<keyword evidence="13" id="KW-0511">Multifunctional enzyme</keyword>
<dbReference type="Proteomes" id="UP001179280">
    <property type="component" value="Unassembled WGS sequence"/>
</dbReference>
<sequence length="509" mass="54881">MRIVTGEEMASIDAITINKIGLPGVVLMENAGREIARRLIDLYGMEKRFLLFIGKGNNGGDGFAVARMLKEQGVSVLTCIVEDEAIFEGDAKLHKRVYEQSGYRWRYWKEMNRTWSEVLCEVDVVVDAMLGTGLRGAIREPYTSIIKKINLADKEIVSIDLPSGVPAGEAEMEGEPISADRTFTLQLMKLSYYLEATKPYYGEVETLPIGIPPATMNHLEAQRCVWGKDEVVNSWVKSNPFAHKGSNGRIGVIAGSQQMPGAAALSASAAIRGGAGLTTVGTVSTAIQTVATHVKEAMYTAFSEQSGLIAPTEEELFAFYEGKAAIAIGPGIGRSTRIKAMIAHAIEHYTGILILDADALVYVSELHDEVKKRRSPLVLTPHIGEMAHLANESVDVVKQYRFTIAETYAQTYQAHIILKGPHTIVANPNGGMTVNHSGNAGLAKGGSGDVLTGIVTALVARQPLETALSTAVFLHGHAADLLINQGFSINSLTPSDLIEGLAEAYKLCE</sequence>
<dbReference type="PIRSF" id="PIRSF017184">
    <property type="entry name" value="Nnr"/>
    <property type="match status" value="1"/>
</dbReference>
<evidence type="ECO:0000256" key="15">
    <source>
        <dbReference type="ARBA" id="ARBA00048238"/>
    </source>
</evidence>
<dbReference type="HAMAP" id="MF_01966">
    <property type="entry name" value="NADHX_epimerase"/>
    <property type="match status" value="1"/>
</dbReference>
<comment type="catalytic activity">
    <reaction evidence="2 18 19">
        <text>(6R)-NADPHX = (6S)-NADPHX</text>
        <dbReference type="Rhea" id="RHEA:32227"/>
        <dbReference type="ChEBI" id="CHEBI:64076"/>
        <dbReference type="ChEBI" id="CHEBI:64077"/>
        <dbReference type="EC" id="5.1.99.6"/>
    </reaction>
</comment>
<evidence type="ECO:0000256" key="10">
    <source>
        <dbReference type="ARBA" id="ARBA00023027"/>
    </source>
</evidence>
<dbReference type="EMBL" id="JAFBCV010000007">
    <property type="protein sequence ID" value="MBM7839316.1"/>
    <property type="molecule type" value="Genomic_DNA"/>
</dbReference>
<comment type="catalytic activity">
    <reaction evidence="16 17 19">
        <text>(6S)-NADPHX + ADP = AMP + phosphate + NADPH + H(+)</text>
        <dbReference type="Rhea" id="RHEA:32235"/>
        <dbReference type="ChEBI" id="CHEBI:15378"/>
        <dbReference type="ChEBI" id="CHEBI:43474"/>
        <dbReference type="ChEBI" id="CHEBI:57783"/>
        <dbReference type="ChEBI" id="CHEBI:64076"/>
        <dbReference type="ChEBI" id="CHEBI:456215"/>
        <dbReference type="ChEBI" id="CHEBI:456216"/>
        <dbReference type="EC" id="4.2.1.136"/>
    </reaction>
</comment>
<feature type="domain" description="YjeF N-terminal" evidence="21">
    <location>
        <begin position="9"/>
        <end position="217"/>
    </location>
</feature>
<dbReference type="InterPro" id="IPR017953">
    <property type="entry name" value="Carbohydrate_kinase_pred_CS"/>
</dbReference>
<comment type="subunit">
    <text evidence="17">Homotetramer.</text>
</comment>
<evidence type="ECO:0000256" key="6">
    <source>
        <dbReference type="ARBA" id="ARBA00022741"/>
    </source>
</evidence>
<feature type="binding site" evidence="18">
    <location>
        <position position="160"/>
    </location>
    <ligand>
        <name>(6S)-NADPHX</name>
        <dbReference type="ChEBI" id="CHEBI:64076"/>
    </ligand>
</feature>
<reference evidence="22" key="1">
    <citation type="submission" date="2021-01" db="EMBL/GenBank/DDBJ databases">
        <title>Genomic Encyclopedia of Type Strains, Phase IV (KMG-IV): sequencing the most valuable type-strain genomes for metagenomic binning, comparative biology and taxonomic classification.</title>
        <authorList>
            <person name="Goeker M."/>
        </authorList>
    </citation>
    <scope>NUCLEOTIDE SEQUENCE</scope>
    <source>
        <strain evidence="22">DSM 21943</strain>
    </source>
</reference>
<keyword evidence="5 18" id="KW-0479">Metal-binding</keyword>
<accession>A0ABS2SUX9</accession>
<evidence type="ECO:0000256" key="13">
    <source>
        <dbReference type="ARBA" id="ARBA00023268"/>
    </source>
</evidence>
<dbReference type="NCBIfam" id="TIGR00196">
    <property type="entry name" value="yjeF_cterm"/>
    <property type="match status" value="1"/>
</dbReference>
<comment type="similarity">
    <text evidence="17">Belongs to the NnrD/CARKD family.</text>
</comment>
<evidence type="ECO:0000259" key="20">
    <source>
        <dbReference type="PROSITE" id="PS51383"/>
    </source>
</evidence>
<keyword evidence="11 18" id="KW-0413">Isomerase</keyword>
<evidence type="ECO:0000256" key="4">
    <source>
        <dbReference type="ARBA" id="ARBA00009524"/>
    </source>
</evidence>
<dbReference type="PROSITE" id="PS51383">
    <property type="entry name" value="YJEF_C_3"/>
    <property type="match status" value="1"/>
</dbReference>
<dbReference type="InterPro" id="IPR029056">
    <property type="entry name" value="Ribokinase-like"/>
</dbReference>
<dbReference type="HAMAP" id="MF_01965">
    <property type="entry name" value="NADHX_dehydratase"/>
    <property type="match status" value="1"/>
</dbReference>
<evidence type="ECO:0000259" key="21">
    <source>
        <dbReference type="PROSITE" id="PS51385"/>
    </source>
</evidence>
<feature type="binding site" evidence="17">
    <location>
        <position position="382"/>
    </location>
    <ligand>
        <name>(6S)-NADPHX</name>
        <dbReference type="ChEBI" id="CHEBI:64076"/>
    </ligand>
</feature>
<dbReference type="Gene3D" id="3.40.1190.20">
    <property type="match status" value="1"/>
</dbReference>
<evidence type="ECO:0000256" key="12">
    <source>
        <dbReference type="ARBA" id="ARBA00023239"/>
    </source>
</evidence>
<keyword evidence="8 17" id="KW-0521">NADP</keyword>
<evidence type="ECO:0000256" key="11">
    <source>
        <dbReference type="ARBA" id="ARBA00023235"/>
    </source>
</evidence>
<comment type="catalytic activity">
    <reaction evidence="15 17 19">
        <text>(6S)-NADHX + ADP = AMP + phosphate + NADH + H(+)</text>
        <dbReference type="Rhea" id="RHEA:32223"/>
        <dbReference type="ChEBI" id="CHEBI:15378"/>
        <dbReference type="ChEBI" id="CHEBI:43474"/>
        <dbReference type="ChEBI" id="CHEBI:57945"/>
        <dbReference type="ChEBI" id="CHEBI:64074"/>
        <dbReference type="ChEBI" id="CHEBI:456215"/>
        <dbReference type="ChEBI" id="CHEBI:456216"/>
        <dbReference type="EC" id="4.2.1.136"/>
    </reaction>
</comment>
<evidence type="ECO:0000256" key="7">
    <source>
        <dbReference type="ARBA" id="ARBA00022840"/>
    </source>
</evidence>
<dbReference type="GO" id="GO:0052856">
    <property type="term" value="F:NAD(P)HX epimerase activity"/>
    <property type="evidence" value="ECO:0007669"/>
    <property type="project" value="UniProtKB-EC"/>
</dbReference>
<dbReference type="CDD" id="cd01171">
    <property type="entry name" value="YXKO-related"/>
    <property type="match status" value="1"/>
</dbReference>
<evidence type="ECO:0000313" key="23">
    <source>
        <dbReference type="Proteomes" id="UP001179280"/>
    </source>
</evidence>
<dbReference type="EC" id="4.2.1.136" evidence="19"/>
<keyword evidence="7 17" id="KW-0067">ATP-binding</keyword>
<feature type="binding site" evidence="17">
    <location>
        <position position="262"/>
    </location>
    <ligand>
        <name>(6S)-NADPHX</name>
        <dbReference type="ChEBI" id="CHEBI:64076"/>
    </ligand>
</feature>
<feature type="binding site" evidence="18">
    <location>
        <position position="142"/>
    </location>
    <ligand>
        <name>(6S)-NADPHX</name>
        <dbReference type="ChEBI" id="CHEBI:64076"/>
    </ligand>
</feature>
<feature type="domain" description="YjeF C-terminal" evidence="20">
    <location>
        <begin position="227"/>
        <end position="508"/>
    </location>
</feature>
<evidence type="ECO:0000256" key="3">
    <source>
        <dbReference type="ARBA" id="ARBA00006001"/>
    </source>
</evidence>
<keyword evidence="10 17" id="KW-0520">NAD</keyword>
<feature type="binding site" evidence="18">
    <location>
        <begin position="57"/>
        <end position="61"/>
    </location>
    <ligand>
        <name>(6S)-NADPHX</name>
        <dbReference type="ChEBI" id="CHEBI:64076"/>
    </ligand>
</feature>
<dbReference type="Pfam" id="PF01256">
    <property type="entry name" value="Carb_kinase"/>
    <property type="match status" value="1"/>
</dbReference>
<organism evidence="22 23">
    <name type="scientific">Shouchella xiaoxiensis</name>
    <dbReference type="NCBI Taxonomy" id="766895"/>
    <lineage>
        <taxon>Bacteria</taxon>
        <taxon>Bacillati</taxon>
        <taxon>Bacillota</taxon>
        <taxon>Bacilli</taxon>
        <taxon>Bacillales</taxon>
        <taxon>Bacillaceae</taxon>
        <taxon>Shouchella</taxon>
    </lineage>
</organism>
<dbReference type="InterPro" id="IPR000631">
    <property type="entry name" value="CARKD"/>
</dbReference>
<protein>
    <recommendedName>
        <fullName evidence="19">Bifunctional NAD(P)H-hydrate repair enzyme</fullName>
    </recommendedName>
    <alternativeName>
        <fullName evidence="19">Nicotinamide nucleotide repair protein</fullName>
    </alternativeName>
    <domain>
        <recommendedName>
            <fullName evidence="19">ADP-dependent (S)-NAD(P)H-hydrate dehydratase</fullName>
            <ecNumber evidence="19">4.2.1.136</ecNumber>
        </recommendedName>
        <alternativeName>
            <fullName evidence="19">ADP-dependent NAD(P)HX dehydratase</fullName>
        </alternativeName>
    </domain>
    <domain>
        <recommendedName>
            <fullName evidence="19">NAD(P)H-hydrate epimerase</fullName>
            <ecNumber evidence="19">5.1.99.6</ecNumber>
        </recommendedName>
    </domain>
</protein>
<comment type="similarity">
    <text evidence="4 19">In the C-terminal section; belongs to the NnrD/CARKD family.</text>
</comment>
<dbReference type="SUPFAM" id="SSF53613">
    <property type="entry name" value="Ribokinase-like"/>
    <property type="match status" value="1"/>
</dbReference>
<dbReference type="NCBIfam" id="TIGR00197">
    <property type="entry name" value="yjeF_nterm"/>
    <property type="match status" value="1"/>
</dbReference>
<comment type="catalytic activity">
    <reaction evidence="1 18 19">
        <text>(6R)-NADHX = (6S)-NADHX</text>
        <dbReference type="Rhea" id="RHEA:32215"/>
        <dbReference type="ChEBI" id="CHEBI:64074"/>
        <dbReference type="ChEBI" id="CHEBI:64075"/>
        <dbReference type="EC" id="5.1.99.6"/>
    </reaction>
</comment>
<comment type="cofactor">
    <cofactor evidence="18 19">
        <name>K(+)</name>
        <dbReference type="ChEBI" id="CHEBI:29103"/>
    </cofactor>
    <text evidence="18 19">Binds 1 potassium ion per subunit.</text>
</comment>
<dbReference type="InterPro" id="IPR036652">
    <property type="entry name" value="YjeF_N_dom_sf"/>
</dbReference>
<evidence type="ECO:0000256" key="5">
    <source>
        <dbReference type="ARBA" id="ARBA00022723"/>
    </source>
</evidence>
<keyword evidence="23" id="KW-1185">Reference proteome</keyword>
<comment type="caution">
    <text evidence="22">The sequence shown here is derived from an EMBL/GenBank/DDBJ whole genome shotgun (WGS) entry which is preliminary data.</text>
</comment>
<evidence type="ECO:0000256" key="14">
    <source>
        <dbReference type="ARBA" id="ARBA00025153"/>
    </source>
</evidence>
<evidence type="ECO:0000256" key="1">
    <source>
        <dbReference type="ARBA" id="ARBA00000013"/>
    </source>
</evidence>
<feature type="binding site" evidence="18">
    <location>
        <position position="163"/>
    </location>
    <ligand>
        <name>K(+)</name>
        <dbReference type="ChEBI" id="CHEBI:29103"/>
    </ligand>
</feature>
<feature type="binding site" evidence="18">
    <location>
        <position position="127"/>
    </location>
    <ligand>
        <name>K(+)</name>
        <dbReference type="ChEBI" id="CHEBI:29103"/>
    </ligand>
</feature>
<feature type="binding site" evidence="18">
    <location>
        <begin position="131"/>
        <end position="137"/>
    </location>
    <ligand>
        <name>(6S)-NADPHX</name>
        <dbReference type="ChEBI" id="CHEBI:64076"/>
    </ligand>
</feature>
<evidence type="ECO:0000256" key="18">
    <source>
        <dbReference type="HAMAP-Rule" id="MF_01966"/>
    </source>
</evidence>
<dbReference type="PROSITE" id="PS01050">
    <property type="entry name" value="YJEF_C_2"/>
    <property type="match status" value="1"/>
</dbReference>
<dbReference type="PROSITE" id="PS51385">
    <property type="entry name" value="YJEF_N"/>
    <property type="match status" value="1"/>
</dbReference>
<dbReference type="InterPro" id="IPR030677">
    <property type="entry name" value="Nnr"/>
</dbReference>
<comment type="cofactor">
    <cofactor evidence="17">
        <name>Mg(2+)</name>
        <dbReference type="ChEBI" id="CHEBI:18420"/>
    </cofactor>
</comment>
<proteinExistence type="inferred from homology"/>
<name>A0ABS2SUX9_9BACI</name>
<comment type="similarity">
    <text evidence="18">Belongs to the NnrE/AIBP family.</text>
</comment>
<evidence type="ECO:0000256" key="8">
    <source>
        <dbReference type="ARBA" id="ARBA00022857"/>
    </source>
</evidence>